<reference evidence="3" key="1">
    <citation type="journal article" date="2021" name="Microbiol. Resour. Announc.">
        <title>LGAAP: Leishmaniinae Genome Assembly and Annotation Pipeline.</title>
        <authorList>
            <person name="Almutairi H."/>
            <person name="Urbaniak M.D."/>
            <person name="Bates M.D."/>
            <person name="Jariyapan N."/>
            <person name="Kwakye-Nuako G."/>
            <person name="Thomaz-Soccol V."/>
            <person name="Al-Salem W.S."/>
            <person name="Dillon R.J."/>
            <person name="Bates P.A."/>
            <person name="Gatherer D."/>
        </authorList>
    </citation>
    <scope>NUCLEOTIDE SEQUENCE [LARGE SCALE GENOMIC DNA]</scope>
</reference>
<dbReference type="Proteomes" id="UP000673552">
    <property type="component" value="Unassembled WGS sequence"/>
</dbReference>
<evidence type="ECO:0000256" key="1">
    <source>
        <dbReference type="SAM" id="MobiDB-lite"/>
    </source>
</evidence>
<comment type="caution">
    <text evidence="2">The sequence shown here is derived from an EMBL/GenBank/DDBJ whole genome shotgun (WGS) entry which is preliminary data.</text>
</comment>
<feature type="region of interest" description="Disordered" evidence="1">
    <location>
        <begin position="120"/>
        <end position="140"/>
    </location>
</feature>
<dbReference type="RefSeq" id="XP_067175688.1">
    <property type="nucleotide sequence ID" value="XM_067320313.1"/>
</dbReference>
<accession>A0A836GPQ4</accession>
<gene>
    <name evidence="2" type="ORF">LSCM1_02738</name>
</gene>
<proteinExistence type="predicted"/>
<sequence length="502" mass="54698">MASTDISSPMMRRGATCRSFSGRRHRALCVKRRSEEESPHLCALRCSRAFVKSRSLSPDDPFGERSSWEDPSDGIYAAWKDVDQEAFVNAAGSQEVRQAHFGPEWARLSTVGRMSVKKMREDQKVRHAPPPGVADEEAEGAEVTVAASASLTQRYPTAEELHESDLRQRRRLLKRSYSSYEAFVEHELGGGEGSLEAEDGLASAEEMGLHRDFKAELHSAASMEDAFSAVVGLDGRDRMAQRSVERAALEALEAAEVAERVPLPPFMLAPDTGNTAVAPTLALASLTLAPTTSGPMTPEMSASKAAIYTRFGTSCSTTGDASESALTYASATASGIPAQVVRQVLGSLGAPHGDLRLPLSDPMRWGTEDIVLFLTIMERPPLCARVGNVPESSACSTMDDTMCDAFRMARVTGETLLNVVVPPRLFRLMRQWHLRRQDVVLKAWKLRGDMMGAPARATDSRLPDDVVQRAVAEGCEGLAEAVEQLDSTLIQETILLCFRYGH</sequence>
<dbReference type="EMBL" id="JAFEUZ010000033">
    <property type="protein sequence ID" value="KAG5469515.1"/>
    <property type="molecule type" value="Genomic_DNA"/>
</dbReference>
<dbReference type="AlphaFoldDB" id="A0A836GPQ4"/>
<dbReference type="KEGG" id="lmat:92512825"/>
<reference evidence="3" key="2">
    <citation type="journal article" date="2021" name="Sci. Data">
        <title>Chromosome-scale genome sequencing, assembly and annotation of six genomes from subfamily Leishmaniinae.</title>
        <authorList>
            <person name="Almutairi H."/>
            <person name="Urbaniak M.D."/>
            <person name="Bates M.D."/>
            <person name="Jariyapan N."/>
            <person name="Kwakye-Nuako G."/>
            <person name="Thomaz Soccol V."/>
            <person name="Al-Salem W.S."/>
            <person name="Dillon R.J."/>
            <person name="Bates P.A."/>
            <person name="Gatherer D."/>
        </authorList>
    </citation>
    <scope>NUCLEOTIDE SEQUENCE [LARGE SCALE GENOMIC DNA]</scope>
</reference>
<evidence type="ECO:0000313" key="2">
    <source>
        <dbReference type="EMBL" id="KAG5469515.1"/>
    </source>
</evidence>
<dbReference type="GeneID" id="92512825"/>
<protein>
    <submittedName>
        <fullName evidence="2">Uncharacterized protein</fullName>
    </submittedName>
</protein>
<dbReference type="OrthoDB" id="277340at2759"/>
<name>A0A836GPQ4_9TRYP</name>
<evidence type="ECO:0000313" key="3">
    <source>
        <dbReference type="Proteomes" id="UP000673552"/>
    </source>
</evidence>
<organism evidence="2 3">
    <name type="scientific">Leishmania martiniquensis</name>
    <dbReference type="NCBI Taxonomy" id="1580590"/>
    <lineage>
        <taxon>Eukaryota</taxon>
        <taxon>Discoba</taxon>
        <taxon>Euglenozoa</taxon>
        <taxon>Kinetoplastea</taxon>
        <taxon>Metakinetoplastina</taxon>
        <taxon>Trypanosomatida</taxon>
        <taxon>Trypanosomatidae</taxon>
        <taxon>Leishmaniinae</taxon>
        <taxon>Leishmania</taxon>
    </lineage>
</organism>
<keyword evidence="3" id="KW-1185">Reference proteome</keyword>